<dbReference type="EMBL" id="CAJNNW010035748">
    <property type="protein sequence ID" value="CAE8729810.1"/>
    <property type="molecule type" value="Genomic_DNA"/>
</dbReference>
<dbReference type="InterPro" id="IPR001478">
    <property type="entry name" value="PDZ"/>
</dbReference>
<dbReference type="InterPro" id="IPR041489">
    <property type="entry name" value="PDZ_6"/>
</dbReference>
<dbReference type="GO" id="GO:0006508">
    <property type="term" value="P:proteolysis"/>
    <property type="evidence" value="ECO:0007669"/>
    <property type="project" value="UniProtKB-KW"/>
</dbReference>
<dbReference type="PRINTS" id="PR00834">
    <property type="entry name" value="PROTEASES2C"/>
</dbReference>
<accession>A0A813LCY0</accession>
<keyword evidence="2" id="KW-0645">Protease</keyword>
<sequence length="422" mass="43696">MTLAASTRPKPSRSAILMHLAFDAFPFQGVLEAKMSKTLAAGFDLYRWSPGLVARPTAASDRPTVQCEGRTFAGLWPKGNSSDSASGPKAVVDLLDQLKAKTLSVYVVDWPKTSAESKFQLEDIDQNKAVFVGSGFAYGRSASATDGPLAVCFGDGRWVLATLWGACSAADVAVLRLLNTGPVPNALPLSKSTELPQQGSWVVVCGASQFGMLPVGVTGLVSQPRQAFRGLAEEVGCHFIQLALPTLPGMSGSPVVNADGEVIAMVAKKFEEHGLALPCQRVAAVARCLEEGRAWRPPLLGIELAAGRSLTAPSVVVQAVKARGPGDLAGLQVGDVILAVEGVPISSILDVREALLSLGDSGAAVSHAGGSEADPSPMGRVTVALELRRGAGGLTTLRVVVDAPRAAPGPTDVAQGLRLGPK</sequence>
<dbReference type="InterPro" id="IPR001940">
    <property type="entry name" value="Peptidase_S1C"/>
</dbReference>
<comment type="similarity">
    <text evidence="1">Belongs to the peptidase S1C family.</text>
</comment>
<dbReference type="Pfam" id="PF17820">
    <property type="entry name" value="PDZ_6"/>
    <property type="match status" value="1"/>
</dbReference>
<evidence type="ECO:0000313" key="6">
    <source>
        <dbReference type="Proteomes" id="UP000626109"/>
    </source>
</evidence>
<dbReference type="PANTHER" id="PTHR22939:SF129">
    <property type="entry name" value="SERINE PROTEASE HTRA2, MITOCHONDRIAL"/>
    <property type="match status" value="1"/>
</dbReference>
<gene>
    <name evidence="5" type="ORF">PGLA2088_LOCUS45531</name>
</gene>
<protein>
    <recommendedName>
        <fullName evidence="4">PDZ domain-containing protein</fullName>
    </recommendedName>
</protein>
<dbReference type="SUPFAM" id="SSF50156">
    <property type="entry name" value="PDZ domain-like"/>
    <property type="match status" value="1"/>
</dbReference>
<dbReference type="InterPro" id="IPR009003">
    <property type="entry name" value="Peptidase_S1_PA"/>
</dbReference>
<comment type="caution">
    <text evidence="5">The sequence shown here is derived from an EMBL/GenBank/DDBJ whole genome shotgun (WGS) entry which is preliminary data.</text>
</comment>
<evidence type="ECO:0000313" key="5">
    <source>
        <dbReference type="EMBL" id="CAE8729810.1"/>
    </source>
</evidence>
<evidence type="ECO:0000256" key="2">
    <source>
        <dbReference type="ARBA" id="ARBA00022670"/>
    </source>
</evidence>
<name>A0A813LCY0_POLGL</name>
<dbReference type="Pfam" id="PF13365">
    <property type="entry name" value="Trypsin_2"/>
    <property type="match status" value="1"/>
</dbReference>
<evidence type="ECO:0000256" key="3">
    <source>
        <dbReference type="ARBA" id="ARBA00022801"/>
    </source>
</evidence>
<dbReference type="PANTHER" id="PTHR22939">
    <property type="entry name" value="SERINE PROTEASE FAMILY S1C HTRA-RELATED"/>
    <property type="match status" value="1"/>
</dbReference>
<dbReference type="Proteomes" id="UP000626109">
    <property type="component" value="Unassembled WGS sequence"/>
</dbReference>
<keyword evidence="3" id="KW-0378">Hydrolase</keyword>
<dbReference type="Gene3D" id="2.30.42.10">
    <property type="match status" value="1"/>
</dbReference>
<reference evidence="5" key="1">
    <citation type="submission" date="2021-02" db="EMBL/GenBank/DDBJ databases">
        <authorList>
            <person name="Dougan E. K."/>
            <person name="Rhodes N."/>
            <person name="Thang M."/>
            <person name="Chan C."/>
        </authorList>
    </citation>
    <scope>NUCLEOTIDE SEQUENCE</scope>
</reference>
<dbReference type="Gene3D" id="2.40.10.120">
    <property type="match status" value="1"/>
</dbReference>
<proteinExistence type="inferred from homology"/>
<dbReference type="InterPro" id="IPR036034">
    <property type="entry name" value="PDZ_sf"/>
</dbReference>
<dbReference type="SUPFAM" id="SSF50494">
    <property type="entry name" value="Trypsin-like serine proteases"/>
    <property type="match status" value="1"/>
</dbReference>
<organism evidence="5 6">
    <name type="scientific">Polarella glacialis</name>
    <name type="common">Dinoflagellate</name>
    <dbReference type="NCBI Taxonomy" id="89957"/>
    <lineage>
        <taxon>Eukaryota</taxon>
        <taxon>Sar</taxon>
        <taxon>Alveolata</taxon>
        <taxon>Dinophyceae</taxon>
        <taxon>Suessiales</taxon>
        <taxon>Suessiaceae</taxon>
        <taxon>Polarella</taxon>
    </lineage>
</organism>
<dbReference type="SMART" id="SM00228">
    <property type="entry name" value="PDZ"/>
    <property type="match status" value="1"/>
</dbReference>
<feature type="domain" description="PDZ" evidence="4">
    <location>
        <begin position="300"/>
        <end position="366"/>
    </location>
</feature>
<evidence type="ECO:0000259" key="4">
    <source>
        <dbReference type="PROSITE" id="PS50106"/>
    </source>
</evidence>
<dbReference type="AlphaFoldDB" id="A0A813LCY0"/>
<dbReference type="GO" id="GO:0004252">
    <property type="term" value="F:serine-type endopeptidase activity"/>
    <property type="evidence" value="ECO:0007669"/>
    <property type="project" value="InterPro"/>
</dbReference>
<evidence type="ECO:0000256" key="1">
    <source>
        <dbReference type="ARBA" id="ARBA00010541"/>
    </source>
</evidence>
<dbReference type="PROSITE" id="PS50106">
    <property type="entry name" value="PDZ"/>
    <property type="match status" value="1"/>
</dbReference>